<comment type="cofactor">
    <cofactor evidence="1">
        <name>Mg(2+)</name>
        <dbReference type="ChEBI" id="CHEBI:18420"/>
    </cofactor>
</comment>
<dbReference type="PROSITE" id="PS00723">
    <property type="entry name" value="POLYPRENYL_SYNTHASE_1"/>
    <property type="match status" value="1"/>
</dbReference>
<keyword evidence="3 6" id="KW-0808">Transferase</keyword>
<evidence type="ECO:0000256" key="5">
    <source>
        <dbReference type="ARBA" id="ARBA00022842"/>
    </source>
</evidence>
<dbReference type="Pfam" id="PF00348">
    <property type="entry name" value="polyprenyl_synt"/>
    <property type="match status" value="1"/>
</dbReference>
<dbReference type="PANTHER" id="PTHR12001:SF85">
    <property type="entry name" value="SHORT CHAIN ISOPRENYL DIPHOSPHATE SYNTHASE"/>
    <property type="match status" value="1"/>
</dbReference>
<evidence type="ECO:0000256" key="4">
    <source>
        <dbReference type="ARBA" id="ARBA00022723"/>
    </source>
</evidence>
<sequence length="384" mass="41029">MNPAAPDTAVLFDTSSDGAIDILKKSIDTRLTDLVSSQQHKYGPYSSPPSSAPVAAHDIFLSAAGSQAAASSHGGKRLRALLMLSLCGCLGLPDTRRQQALDLACAIEVFQTAALIHDDIIDDSDTRRGSPSAHKALSYALESRRPGINSASAGTGMAIMLGDILATDSVAIAHRSGLAFSNSQEITAAFLDMHHRVETGQIMDLSMGSLDLTDPDSIETGALETYLWKTASYTAYAPIQLAFLACAFDAEISARMAHTVGKPLGLAFQLNDDLIDVTSRTSGKPLGGDILEGKRTVLLSDALRLSDTSDRRTLINIYSQNRRSRDDIPAVCRIFESSGAIERSRERISRLFTEASSALEDGLSALYIPDSRISAVVHVMGLFV</sequence>
<keyword evidence="8" id="KW-1185">Reference proteome</keyword>
<dbReference type="PROSITE" id="PS00444">
    <property type="entry name" value="POLYPRENYL_SYNTHASE_2"/>
    <property type="match status" value="1"/>
</dbReference>
<dbReference type="HOGENOM" id="CLU_014015_2_1_11"/>
<reference evidence="7 8" key="1">
    <citation type="submission" date="2012-01" db="EMBL/GenBank/DDBJ databases">
        <title>The Genome Sequence of Scardovia wiggsiae F0424.</title>
        <authorList>
            <consortium name="The Broad Institute Genome Sequencing Platform"/>
            <person name="Earl A."/>
            <person name="Ward D."/>
            <person name="Feldgarden M."/>
            <person name="Gevers D."/>
            <person name="Izard J."/>
            <person name="Ganesan A."/>
            <person name="Baranova O.V."/>
            <person name="Blanton J.M."/>
            <person name="Tanner A.C."/>
            <person name="Mathney J."/>
            <person name="Dewhirst F.E."/>
            <person name="Young S.K."/>
            <person name="Zeng Q."/>
            <person name="Gargeya S."/>
            <person name="Fitzgerald M."/>
            <person name="Haas B."/>
            <person name="Abouelleil A."/>
            <person name="Alvarado L."/>
            <person name="Arachchi H.M."/>
            <person name="Berlin A."/>
            <person name="Chapman S.B."/>
            <person name="Gearin G."/>
            <person name="Goldberg J."/>
            <person name="Griggs A."/>
            <person name="Gujja S."/>
            <person name="Hansen M."/>
            <person name="Heiman D."/>
            <person name="Howarth C."/>
            <person name="Larimer J."/>
            <person name="Lui A."/>
            <person name="MacDonald P.J.P."/>
            <person name="McCowen C."/>
            <person name="Montmayeur A."/>
            <person name="Murphy C."/>
            <person name="Neiman D."/>
            <person name="Pearson M."/>
            <person name="Priest M."/>
            <person name="Roberts A."/>
            <person name="Saif S."/>
            <person name="Shea T."/>
            <person name="Sisk P."/>
            <person name="Stolte C."/>
            <person name="Sykes S."/>
            <person name="Wortman J."/>
            <person name="Nusbaum C."/>
            <person name="Birren B."/>
        </authorList>
    </citation>
    <scope>NUCLEOTIDE SEQUENCE [LARGE SCALE GENOMIC DNA]</scope>
    <source>
        <strain evidence="7 8">F0424</strain>
    </source>
</reference>
<dbReference type="Proteomes" id="UP000006415">
    <property type="component" value="Unassembled WGS sequence"/>
</dbReference>
<evidence type="ECO:0008006" key="9">
    <source>
        <dbReference type="Google" id="ProtNLM"/>
    </source>
</evidence>
<evidence type="ECO:0000256" key="2">
    <source>
        <dbReference type="ARBA" id="ARBA00006706"/>
    </source>
</evidence>
<keyword evidence="5" id="KW-0460">Magnesium</keyword>
<evidence type="ECO:0000313" key="8">
    <source>
        <dbReference type="Proteomes" id="UP000006415"/>
    </source>
</evidence>
<comment type="similarity">
    <text evidence="2 6">Belongs to the FPP/GGPP synthase family.</text>
</comment>
<protein>
    <recommendedName>
        <fullName evidence="9">Polyprenyl synthetase</fullName>
    </recommendedName>
</protein>
<dbReference type="Gene3D" id="1.10.600.10">
    <property type="entry name" value="Farnesyl Diphosphate Synthase"/>
    <property type="match status" value="1"/>
</dbReference>
<dbReference type="GO" id="GO:0046872">
    <property type="term" value="F:metal ion binding"/>
    <property type="evidence" value="ECO:0007669"/>
    <property type="project" value="UniProtKB-KW"/>
</dbReference>
<keyword evidence="4" id="KW-0479">Metal-binding</keyword>
<comment type="caution">
    <text evidence="7">The sequence shown here is derived from an EMBL/GenBank/DDBJ whole genome shotgun (WGS) entry which is preliminary data.</text>
</comment>
<dbReference type="STRING" id="857290.HMPREF9156_00125"/>
<evidence type="ECO:0000313" key="7">
    <source>
        <dbReference type="EMBL" id="EJD65361.1"/>
    </source>
</evidence>
<dbReference type="InterPro" id="IPR008949">
    <property type="entry name" value="Isoprenoid_synthase_dom_sf"/>
</dbReference>
<accession>J0X1S8</accession>
<dbReference type="GO" id="GO:0004659">
    <property type="term" value="F:prenyltransferase activity"/>
    <property type="evidence" value="ECO:0007669"/>
    <property type="project" value="InterPro"/>
</dbReference>
<name>J0X1S8_9BIFI</name>
<proteinExistence type="inferred from homology"/>
<dbReference type="InterPro" id="IPR033749">
    <property type="entry name" value="Polyprenyl_synt_CS"/>
</dbReference>
<dbReference type="EMBL" id="AGZS01000001">
    <property type="protein sequence ID" value="EJD65361.1"/>
    <property type="molecule type" value="Genomic_DNA"/>
</dbReference>
<evidence type="ECO:0000256" key="3">
    <source>
        <dbReference type="ARBA" id="ARBA00022679"/>
    </source>
</evidence>
<dbReference type="RefSeq" id="WP_007147193.1">
    <property type="nucleotide sequence ID" value="NZ_AKCI01000001.1"/>
</dbReference>
<organism evidence="7 8">
    <name type="scientific">Scardovia wiggsiae F0424</name>
    <dbReference type="NCBI Taxonomy" id="857290"/>
    <lineage>
        <taxon>Bacteria</taxon>
        <taxon>Bacillati</taxon>
        <taxon>Actinomycetota</taxon>
        <taxon>Actinomycetes</taxon>
        <taxon>Bifidobacteriales</taxon>
        <taxon>Bifidobacteriaceae</taxon>
        <taxon>Scardovia</taxon>
    </lineage>
</organism>
<gene>
    <name evidence="7" type="ORF">HMPREF9156_00125</name>
</gene>
<dbReference type="SUPFAM" id="SSF48576">
    <property type="entry name" value="Terpenoid synthases"/>
    <property type="match status" value="1"/>
</dbReference>
<dbReference type="PANTHER" id="PTHR12001">
    <property type="entry name" value="GERANYLGERANYL PYROPHOSPHATE SYNTHASE"/>
    <property type="match status" value="1"/>
</dbReference>
<dbReference type="OrthoDB" id="4497239at2"/>
<evidence type="ECO:0000256" key="1">
    <source>
        <dbReference type="ARBA" id="ARBA00001946"/>
    </source>
</evidence>
<evidence type="ECO:0000256" key="6">
    <source>
        <dbReference type="RuleBase" id="RU004466"/>
    </source>
</evidence>
<dbReference type="AlphaFoldDB" id="J0X1S8"/>
<dbReference type="InterPro" id="IPR000092">
    <property type="entry name" value="Polyprenyl_synt"/>
</dbReference>
<dbReference type="SFLD" id="SFLDS00005">
    <property type="entry name" value="Isoprenoid_Synthase_Type_I"/>
    <property type="match status" value="1"/>
</dbReference>
<dbReference type="eggNOG" id="COG0142">
    <property type="taxonomic scope" value="Bacteria"/>
</dbReference>
<dbReference type="GO" id="GO:0008299">
    <property type="term" value="P:isoprenoid biosynthetic process"/>
    <property type="evidence" value="ECO:0007669"/>
    <property type="project" value="InterPro"/>
</dbReference>